<evidence type="ECO:0000313" key="1">
    <source>
        <dbReference type="EMBL" id="GIZ03505.1"/>
    </source>
</evidence>
<dbReference type="AlphaFoldDB" id="A0AAV4YBB3"/>
<dbReference type="Proteomes" id="UP001054945">
    <property type="component" value="Unassembled WGS sequence"/>
</dbReference>
<proteinExistence type="predicted"/>
<organism evidence="1 2">
    <name type="scientific">Caerostris extrusa</name>
    <name type="common">Bark spider</name>
    <name type="synonym">Caerostris bankana</name>
    <dbReference type="NCBI Taxonomy" id="172846"/>
    <lineage>
        <taxon>Eukaryota</taxon>
        <taxon>Metazoa</taxon>
        <taxon>Ecdysozoa</taxon>
        <taxon>Arthropoda</taxon>
        <taxon>Chelicerata</taxon>
        <taxon>Arachnida</taxon>
        <taxon>Araneae</taxon>
        <taxon>Araneomorphae</taxon>
        <taxon>Entelegynae</taxon>
        <taxon>Araneoidea</taxon>
        <taxon>Araneidae</taxon>
        <taxon>Caerostris</taxon>
    </lineage>
</organism>
<name>A0AAV4YBB3_CAEEX</name>
<keyword evidence="2" id="KW-1185">Reference proteome</keyword>
<accession>A0AAV4YBB3</accession>
<protein>
    <submittedName>
        <fullName evidence="1">Uncharacterized protein</fullName>
    </submittedName>
</protein>
<dbReference type="EMBL" id="BPLR01001613">
    <property type="protein sequence ID" value="GIZ03505.1"/>
    <property type="molecule type" value="Genomic_DNA"/>
</dbReference>
<comment type="caution">
    <text evidence="1">The sequence shown here is derived from an EMBL/GenBank/DDBJ whole genome shotgun (WGS) entry which is preliminary data.</text>
</comment>
<reference evidence="1 2" key="1">
    <citation type="submission" date="2021-06" db="EMBL/GenBank/DDBJ databases">
        <title>Caerostris extrusa draft genome.</title>
        <authorList>
            <person name="Kono N."/>
            <person name="Arakawa K."/>
        </authorList>
    </citation>
    <scope>NUCLEOTIDE SEQUENCE [LARGE SCALE GENOMIC DNA]</scope>
</reference>
<evidence type="ECO:0000313" key="2">
    <source>
        <dbReference type="Proteomes" id="UP001054945"/>
    </source>
</evidence>
<gene>
    <name evidence="1" type="ORF">CEXT_126811</name>
</gene>
<sequence length="485" mass="53493">MLKVKRWKILLIESDNGLVAISCESSSSKNIDKNEWKEAESVNNIDINSNTSMEIDQKETLDPTIEDQNNEIDSQAPLGKSCETLKILICSETAYLSPDSSDYKGSNSLSSSGIDKNLCKSRGDVNTIIASDTLKNENKDVLLNSYESNIQAQNYFQESFSPVKDSPDLSSFSSEEKQSHLDKNLNDFQKDVEVAENEIFLKSNEADSIIHVCSKIKDCCKSGNRIVSDNTQSSSNVIQELKEFQKDIAIKVADIASVTESEIVLPKSDTDDSNSSNRVQKLSEFQKNDADEVTDNLESESETILRNCDATDSVVQIFTGLADNTNSEGCALSSVSQNSSNIDQKLSGFQKDVVEVASDVSEIGNEKILSKSNVDNSVVDISSELEACSISAFSNVKPSPSMVIQNSEQIQNNTEVKTDDFIVKNENEMIVFQVSSKKILSSEDNSNSESTNVIQPSSVLDQSLNELKKDESTLLDYISKNRKRN</sequence>